<dbReference type="AlphaFoldDB" id="A0AAP7ZI87"/>
<comment type="caution">
    <text evidence="3">The sequence shown here is derived from an EMBL/GenBank/DDBJ whole genome shotgun (WGS) entry which is preliminary data.</text>
</comment>
<dbReference type="Gene3D" id="3.30.1340.30">
    <property type="match status" value="3"/>
</dbReference>
<proteinExistence type="predicted"/>
<dbReference type="InterPro" id="IPR007055">
    <property type="entry name" value="BON_dom"/>
</dbReference>
<dbReference type="InterPro" id="IPR051686">
    <property type="entry name" value="Lipoprotein_DolP"/>
</dbReference>
<keyword evidence="1" id="KW-0732">Signal</keyword>
<reference evidence="3 4" key="1">
    <citation type="submission" date="2017-04" db="EMBL/GenBank/DDBJ databases">
        <title>Genome Announcement: Closed genomes of Ralstonia solanacearum strains K60, UW551, and UW700.</title>
        <authorList>
            <person name="Hayes M."/>
            <person name="Macintyre A.M."/>
            <person name="Allen C."/>
        </authorList>
    </citation>
    <scope>NUCLEOTIDE SEQUENCE [LARGE SCALE GENOMIC DNA]</scope>
    <source>
        <strain evidence="3 4">UW25</strain>
    </source>
</reference>
<name>A0AAP7ZI87_RALSL</name>
<feature type="domain" description="BON" evidence="2">
    <location>
        <begin position="4"/>
        <end position="72"/>
    </location>
</feature>
<protein>
    <submittedName>
        <fullName evidence="3">Transporter</fullName>
    </submittedName>
</protein>
<dbReference type="RefSeq" id="WP_094395235.1">
    <property type="nucleotide sequence ID" value="NZ_NCTK01000002.1"/>
</dbReference>
<dbReference type="InterPro" id="IPR014004">
    <property type="entry name" value="Transpt-assoc_nodulatn_dom_bac"/>
</dbReference>
<organism evidence="3 4">
    <name type="scientific">Ralstonia solanacearum K60</name>
    <dbReference type="NCBI Taxonomy" id="1091042"/>
    <lineage>
        <taxon>Bacteria</taxon>
        <taxon>Pseudomonadati</taxon>
        <taxon>Pseudomonadota</taxon>
        <taxon>Betaproteobacteria</taxon>
        <taxon>Burkholderiales</taxon>
        <taxon>Burkholderiaceae</taxon>
        <taxon>Ralstonia</taxon>
        <taxon>Ralstonia solanacearum species complex</taxon>
    </lineage>
</organism>
<accession>A0AAP7ZI87</accession>
<dbReference type="Pfam" id="PF04972">
    <property type="entry name" value="BON"/>
    <property type="match status" value="3"/>
</dbReference>
<feature type="domain" description="BON" evidence="2">
    <location>
        <begin position="150"/>
        <end position="218"/>
    </location>
</feature>
<dbReference type="PROSITE" id="PS50914">
    <property type="entry name" value="BON"/>
    <property type="match status" value="3"/>
</dbReference>
<feature type="domain" description="BON" evidence="2">
    <location>
        <begin position="79"/>
        <end position="147"/>
    </location>
</feature>
<sequence>MKKGDIQLKQDVEDELQWDPAVTAERFAVQAKDGVVTISGTVDSFVDKHAAQAAIERVAGIVAVVVHIDVRLPPEPERPDEDVAAAIGHALRWNAAVPAEAIRLTVENGAVTLRGEVDQDFQRRAAEDTVRRVRGVTSIANALTLRDAAGPADLSQRITRALQRLAVVDASRVQVSVADGTVTLTGCLRNLSECRAAREATWDAPGVREVIDRLWVGT</sequence>
<evidence type="ECO:0000259" key="2">
    <source>
        <dbReference type="PROSITE" id="PS50914"/>
    </source>
</evidence>
<dbReference type="EMBL" id="NCTK01000002">
    <property type="protein sequence ID" value="OYQ09589.1"/>
    <property type="molecule type" value="Genomic_DNA"/>
</dbReference>
<evidence type="ECO:0000313" key="3">
    <source>
        <dbReference type="EMBL" id="OYQ09589.1"/>
    </source>
</evidence>
<evidence type="ECO:0000313" key="4">
    <source>
        <dbReference type="Proteomes" id="UP000216164"/>
    </source>
</evidence>
<dbReference type="PANTHER" id="PTHR34606:SF4">
    <property type="entry name" value="OUTER MEMBRANE LIPOPROTEIN DOLP"/>
    <property type="match status" value="1"/>
</dbReference>
<dbReference type="SMART" id="SM00749">
    <property type="entry name" value="BON"/>
    <property type="match status" value="3"/>
</dbReference>
<gene>
    <name evidence="3" type="ORF">B7R77_22185</name>
</gene>
<dbReference type="Proteomes" id="UP000216164">
    <property type="component" value="Unassembled WGS sequence"/>
</dbReference>
<dbReference type="PANTHER" id="PTHR34606">
    <property type="entry name" value="BON DOMAIN-CONTAINING PROTEIN"/>
    <property type="match status" value="1"/>
</dbReference>
<evidence type="ECO:0000256" key="1">
    <source>
        <dbReference type="ARBA" id="ARBA00022729"/>
    </source>
</evidence>